<dbReference type="Pfam" id="PF13419">
    <property type="entry name" value="HAD_2"/>
    <property type="match status" value="1"/>
</dbReference>
<gene>
    <name evidence="1" type="ORF">bhn_I1363</name>
</gene>
<dbReference type="InterPro" id="IPR006439">
    <property type="entry name" value="HAD-SF_hydro_IA"/>
</dbReference>
<keyword evidence="1" id="KW-0378">Hydrolase</keyword>
<dbReference type="InterPro" id="IPR041492">
    <property type="entry name" value="HAD_2"/>
</dbReference>
<dbReference type="AlphaFoldDB" id="A0A1D9P1C2"/>
<organism evidence="1 2">
    <name type="scientific">Butyrivibrio hungatei</name>
    <dbReference type="NCBI Taxonomy" id="185008"/>
    <lineage>
        <taxon>Bacteria</taxon>
        <taxon>Bacillati</taxon>
        <taxon>Bacillota</taxon>
        <taxon>Clostridia</taxon>
        <taxon>Lachnospirales</taxon>
        <taxon>Lachnospiraceae</taxon>
        <taxon>Butyrivibrio</taxon>
    </lineage>
</organism>
<name>A0A1D9P1C2_9FIRM</name>
<dbReference type="PANTHER" id="PTHR18901:SF38">
    <property type="entry name" value="PSEUDOURIDINE-5'-PHOSPHATASE"/>
    <property type="match status" value="1"/>
</dbReference>
<dbReference type="RefSeq" id="WP_071176087.1">
    <property type="nucleotide sequence ID" value="NZ_CP017831.1"/>
</dbReference>
<dbReference type="SFLD" id="SFLDS00003">
    <property type="entry name" value="Haloacid_Dehalogenase"/>
    <property type="match status" value="1"/>
</dbReference>
<reference evidence="2" key="1">
    <citation type="submission" date="2016-10" db="EMBL/GenBank/DDBJ databases">
        <title>The complete genome sequence of the rumen bacterium Butyrivibrio hungatei MB2003.</title>
        <authorList>
            <person name="Palevich N."/>
            <person name="Kelly W.J."/>
            <person name="Leahy S.C."/>
            <person name="Altermann E."/>
            <person name="Rakonjac J."/>
            <person name="Attwood G.T."/>
        </authorList>
    </citation>
    <scope>NUCLEOTIDE SEQUENCE [LARGE SCALE GENOMIC DNA]</scope>
    <source>
        <strain evidence="2">MB2003</strain>
    </source>
</reference>
<dbReference type="Proteomes" id="UP000179284">
    <property type="component" value="Chromosome I"/>
</dbReference>
<dbReference type="InterPro" id="IPR023214">
    <property type="entry name" value="HAD_sf"/>
</dbReference>
<dbReference type="EMBL" id="CP017831">
    <property type="protein sequence ID" value="AOZ96396.1"/>
    <property type="molecule type" value="Genomic_DNA"/>
</dbReference>
<sequence>MVNLCLDDYEAVIFDLDGSLVDSMWMWEAIDQEYLTGFGITPPKTLQQDIGGRSFIETAQYFKERFGIKDSIEKIGDDWNKMAWDKYTNEVPLKDGAFSFIKACIAKGLKLGIASSNSTELIEQVLGSHNIKDMFGSIKSGTEVLKGKPAPDVYLEVSNELSVAPEKCLVFEDLVDGIKAGKSAGMTVIAVSDDYSRHSDDAKKDLSDYYIEDYNDIVLE</sequence>
<dbReference type="OrthoDB" id="9797743at2"/>
<accession>A0A1D9P1C2</accession>
<dbReference type="InterPro" id="IPR023198">
    <property type="entry name" value="PGP-like_dom2"/>
</dbReference>
<dbReference type="SFLD" id="SFLDG01129">
    <property type="entry name" value="C1.5:_HAD__Beta-PGM__Phosphata"/>
    <property type="match status" value="1"/>
</dbReference>
<dbReference type="PANTHER" id="PTHR18901">
    <property type="entry name" value="2-DEOXYGLUCOSE-6-PHOSPHATE PHOSPHATASE 2"/>
    <property type="match status" value="1"/>
</dbReference>
<proteinExistence type="predicted"/>
<keyword evidence="2" id="KW-1185">Reference proteome</keyword>
<dbReference type="CDD" id="cd07505">
    <property type="entry name" value="HAD_BPGM-like"/>
    <property type="match status" value="1"/>
</dbReference>
<dbReference type="InterPro" id="IPR036412">
    <property type="entry name" value="HAD-like_sf"/>
</dbReference>
<evidence type="ECO:0000313" key="2">
    <source>
        <dbReference type="Proteomes" id="UP000179284"/>
    </source>
</evidence>
<dbReference type="Gene3D" id="1.10.150.240">
    <property type="entry name" value="Putative phosphatase, domain 2"/>
    <property type="match status" value="1"/>
</dbReference>
<dbReference type="KEGG" id="bhu:bhn_I1363"/>
<dbReference type="GO" id="GO:0016791">
    <property type="term" value="F:phosphatase activity"/>
    <property type="evidence" value="ECO:0007669"/>
    <property type="project" value="TreeGrafter"/>
</dbReference>
<protein>
    <submittedName>
        <fullName evidence="1">HAD family hydrolase</fullName>
    </submittedName>
</protein>
<dbReference type="Gene3D" id="3.40.50.1000">
    <property type="entry name" value="HAD superfamily/HAD-like"/>
    <property type="match status" value="1"/>
</dbReference>
<dbReference type="NCBIfam" id="TIGR01509">
    <property type="entry name" value="HAD-SF-IA-v3"/>
    <property type="match status" value="1"/>
</dbReference>
<evidence type="ECO:0000313" key="1">
    <source>
        <dbReference type="EMBL" id="AOZ96396.1"/>
    </source>
</evidence>
<dbReference type="SUPFAM" id="SSF56784">
    <property type="entry name" value="HAD-like"/>
    <property type="match status" value="1"/>
</dbReference>
<dbReference type="PRINTS" id="PR00413">
    <property type="entry name" value="HADHALOGNASE"/>
</dbReference>